<dbReference type="InterPro" id="IPR013154">
    <property type="entry name" value="ADH-like_N"/>
</dbReference>
<dbReference type="SUPFAM" id="SSF50129">
    <property type="entry name" value="GroES-like"/>
    <property type="match status" value="1"/>
</dbReference>
<dbReference type="InterPro" id="IPR011032">
    <property type="entry name" value="GroES-like_sf"/>
</dbReference>
<evidence type="ECO:0000256" key="3">
    <source>
        <dbReference type="ARBA" id="ARBA00013190"/>
    </source>
</evidence>
<proteinExistence type="inferred from homology"/>
<dbReference type="NCBIfam" id="TIGR03366">
    <property type="entry name" value="HpnZ_proposed"/>
    <property type="match status" value="1"/>
</dbReference>
<feature type="domain" description="Alcohol dehydrogenase-like N-terminal" evidence="10">
    <location>
        <begin position="42"/>
        <end position="159"/>
    </location>
</feature>
<dbReference type="Pfam" id="PF08240">
    <property type="entry name" value="ADH_N"/>
    <property type="match status" value="1"/>
</dbReference>
<dbReference type="GO" id="GO:0005737">
    <property type="term" value="C:cytoplasm"/>
    <property type="evidence" value="ECO:0007669"/>
    <property type="project" value="TreeGrafter"/>
</dbReference>
<dbReference type="Gene3D" id="3.40.50.720">
    <property type="entry name" value="NAD(P)-binding Rossmann-like Domain"/>
    <property type="match status" value="1"/>
</dbReference>
<protein>
    <recommendedName>
        <fullName evidence="3">alcohol dehydrogenase</fullName>
        <ecNumber evidence="3">1.1.1.1</ecNumber>
    </recommendedName>
</protein>
<gene>
    <name evidence="11" type="ORF">D9V29_02450</name>
</gene>
<evidence type="ECO:0000259" key="9">
    <source>
        <dbReference type="Pfam" id="PF00107"/>
    </source>
</evidence>
<dbReference type="Gene3D" id="3.90.180.10">
    <property type="entry name" value="Medium-chain alcohol dehydrogenases, catalytic domain"/>
    <property type="match status" value="1"/>
</dbReference>
<evidence type="ECO:0000256" key="5">
    <source>
        <dbReference type="ARBA" id="ARBA00022833"/>
    </source>
</evidence>
<comment type="similarity">
    <text evidence="2 8">Belongs to the zinc-containing alcohol dehydrogenase family.</text>
</comment>
<keyword evidence="12" id="KW-1185">Reference proteome</keyword>
<dbReference type="EC" id="1.1.1.1" evidence="3"/>
<dbReference type="InterPro" id="IPR002328">
    <property type="entry name" value="ADH_Zn_CS"/>
</dbReference>
<name>A0A3L6ZYS9_9MICO</name>
<dbReference type="SUPFAM" id="SSF51735">
    <property type="entry name" value="NAD(P)-binding Rossmann-fold domains"/>
    <property type="match status" value="1"/>
</dbReference>
<comment type="caution">
    <text evidence="11">The sequence shown here is derived from an EMBL/GenBank/DDBJ whole genome shotgun (WGS) entry which is preliminary data.</text>
</comment>
<evidence type="ECO:0000256" key="6">
    <source>
        <dbReference type="ARBA" id="ARBA00023002"/>
    </source>
</evidence>
<evidence type="ECO:0000256" key="7">
    <source>
        <dbReference type="ARBA" id="ARBA00023027"/>
    </source>
</evidence>
<keyword evidence="5 8" id="KW-0862">Zinc</keyword>
<evidence type="ECO:0000256" key="4">
    <source>
        <dbReference type="ARBA" id="ARBA00022723"/>
    </source>
</evidence>
<evidence type="ECO:0000256" key="8">
    <source>
        <dbReference type="RuleBase" id="RU361277"/>
    </source>
</evidence>
<dbReference type="InterPro" id="IPR017743">
    <property type="entry name" value="ADH_phosphonate_catab-assoc"/>
</dbReference>
<organism evidence="11 12">
    <name type="scientific">Mycetocola manganoxydans</name>
    <dbReference type="NCBI Taxonomy" id="699879"/>
    <lineage>
        <taxon>Bacteria</taxon>
        <taxon>Bacillati</taxon>
        <taxon>Actinomycetota</taxon>
        <taxon>Actinomycetes</taxon>
        <taxon>Micrococcales</taxon>
        <taxon>Microbacteriaceae</taxon>
        <taxon>Mycetocola</taxon>
    </lineage>
</organism>
<dbReference type="GO" id="GO:0004022">
    <property type="term" value="F:alcohol dehydrogenase (NAD+) activity"/>
    <property type="evidence" value="ECO:0007669"/>
    <property type="project" value="UniProtKB-EC"/>
</dbReference>
<keyword evidence="4 8" id="KW-0479">Metal-binding</keyword>
<dbReference type="Pfam" id="PF00107">
    <property type="entry name" value="ADH_zinc_N"/>
    <property type="match status" value="1"/>
</dbReference>
<evidence type="ECO:0000256" key="1">
    <source>
        <dbReference type="ARBA" id="ARBA00001947"/>
    </source>
</evidence>
<dbReference type="InterPro" id="IPR036291">
    <property type="entry name" value="NAD(P)-bd_dom_sf"/>
</dbReference>
<dbReference type="PROSITE" id="PS00059">
    <property type="entry name" value="ADH_ZINC"/>
    <property type="match status" value="1"/>
</dbReference>
<feature type="domain" description="Alcohol dehydrogenase-like C-terminal" evidence="9">
    <location>
        <begin position="208"/>
        <end position="341"/>
    </location>
</feature>
<comment type="cofactor">
    <cofactor evidence="1 8">
        <name>Zn(2+)</name>
        <dbReference type="ChEBI" id="CHEBI:29105"/>
    </cofactor>
</comment>
<evidence type="ECO:0000259" key="10">
    <source>
        <dbReference type="Pfam" id="PF08240"/>
    </source>
</evidence>
<evidence type="ECO:0000313" key="12">
    <source>
        <dbReference type="Proteomes" id="UP000270299"/>
    </source>
</evidence>
<dbReference type="PANTHER" id="PTHR42940:SF3">
    <property type="entry name" value="ALCOHOL DEHYDROGENASE 1-RELATED"/>
    <property type="match status" value="1"/>
</dbReference>
<dbReference type="Proteomes" id="UP000270299">
    <property type="component" value="Unassembled WGS sequence"/>
</dbReference>
<dbReference type="GO" id="GO:0008270">
    <property type="term" value="F:zinc ion binding"/>
    <property type="evidence" value="ECO:0007669"/>
    <property type="project" value="InterPro"/>
</dbReference>
<dbReference type="EMBL" id="RCUV01000003">
    <property type="protein sequence ID" value="RLP72888.1"/>
    <property type="molecule type" value="Genomic_DNA"/>
</dbReference>
<dbReference type="AlphaFoldDB" id="A0A3L6ZYS9"/>
<keyword evidence="7" id="KW-0520">NAD</keyword>
<dbReference type="OrthoDB" id="9797931at2"/>
<dbReference type="PANTHER" id="PTHR42940">
    <property type="entry name" value="ALCOHOL DEHYDROGENASE 1-RELATED"/>
    <property type="match status" value="1"/>
</dbReference>
<reference evidence="11 12" key="1">
    <citation type="submission" date="2018-10" db="EMBL/GenBank/DDBJ databases">
        <authorList>
            <person name="Li J."/>
        </authorList>
    </citation>
    <scope>NUCLEOTIDE SEQUENCE [LARGE SCALE GENOMIC DNA]</scope>
    <source>
        <strain evidence="11 12">CCTCC AB209002</strain>
    </source>
</reference>
<evidence type="ECO:0000256" key="2">
    <source>
        <dbReference type="ARBA" id="ARBA00008072"/>
    </source>
</evidence>
<dbReference type="InterPro" id="IPR013149">
    <property type="entry name" value="ADH-like_C"/>
</dbReference>
<keyword evidence="6" id="KW-0560">Oxidoreductase</keyword>
<sequence>MTRQLISEVGRDVLVRPSPFAMVWQGKGSPHEALAVPGVALGPGELLVEVELATICRSDVHTVLGQREGPAPVILGHEQVGRVVAVGEGAVTWTGTPIVAGMRVAWSVTVSCGNCDRCSRGLTQKCRTLARYGHDRVHRGWELSGGFASHVQVRAGSAVVLVGESMPARVAAPASCATATVAAALEAASAHAPLRGATVLVLGAGMSGLTATAMATDAGAHVIVSDPVAARRSAAFDFGAAAVADPGVGYLAVTGLGGVLAASAAAGAAEPLVVLETSGSPAAFRSALRAVGIGGIVVLVGSVSPGAEVTLDPEVLVRNALTVRGVHNYSGRNLQQAIDYLSDAWHSHPFADLVGETFPLALLDDALECAASGPHPRVGIDPRV</sequence>
<evidence type="ECO:0000313" key="11">
    <source>
        <dbReference type="EMBL" id="RLP72888.1"/>
    </source>
</evidence>
<dbReference type="RefSeq" id="WP_121671746.1">
    <property type="nucleotide sequence ID" value="NZ_BMXM01000003.1"/>
</dbReference>
<accession>A0A3L6ZYS9</accession>